<dbReference type="AlphaFoldDB" id="A0A6S6RXH2"/>
<protein>
    <submittedName>
        <fullName evidence="1">Uncharacterized protein</fullName>
    </submittedName>
</protein>
<gene>
    <name evidence="1" type="ORF">HELGO_WM28118</name>
</gene>
<reference evidence="1" key="1">
    <citation type="submission" date="2020-01" db="EMBL/GenBank/DDBJ databases">
        <authorList>
            <person name="Meier V. D."/>
            <person name="Meier V D."/>
        </authorList>
    </citation>
    <scope>NUCLEOTIDE SEQUENCE</scope>
    <source>
        <strain evidence="1">HLG_WM_MAG_10</strain>
    </source>
</reference>
<evidence type="ECO:0000313" key="1">
    <source>
        <dbReference type="EMBL" id="CAA6798491.1"/>
    </source>
</evidence>
<accession>A0A6S6RXH2</accession>
<proteinExistence type="predicted"/>
<organism evidence="1">
    <name type="scientific">uncultured Aureispira sp</name>
    <dbReference type="NCBI Taxonomy" id="1331704"/>
    <lineage>
        <taxon>Bacteria</taxon>
        <taxon>Pseudomonadati</taxon>
        <taxon>Bacteroidota</taxon>
        <taxon>Saprospiria</taxon>
        <taxon>Saprospirales</taxon>
        <taxon>Saprospiraceae</taxon>
        <taxon>Aureispira</taxon>
        <taxon>environmental samples</taxon>
    </lineage>
</organism>
<dbReference type="EMBL" id="CACVAQ010000006">
    <property type="protein sequence ID" value="CAA6798491.1"/>
    <property type="molecule type" value="Genomic_DNA"/>
</dbReference>
<sequence length="381" mass="43879">MKVEKESSNFQIFKLPSTMNYKAILIALFSCLSFLNCYSQQLIFAHRPFSETKASAWRYSMDTVLFSSSASIIGLVNLPKVVDETPTLELVLKNQLGESATASFKLLRFDPSTLRWNAAIKRLQASILNNSNWYYFEISPKPSVVNAYDGVAFLEIIHALAKNNQAVTLTYHLSGEDDSNVCTINFKKEQGVFKELWTKLDYYQNILKKKNSIEQQQSNLIQQCRPYAFSQVSTWAAKAAGLQTDLAATDLDLFRVVENLKIVTEAIPNSISPYLKRELRALLLLDIALVEMPNGRDKTQKKQQKEDLLKQLYLYPELKGILDLYKNTTENVMIYKKTEEEQQKELQEVIKKYRPYKGIYTTYQDLQAELDLLKTDLQYFD</sequence>
<name>A0A6S6RXH2_9BACT</name>